<evidence type="ECO:0000313" key="17">
    <source>
        <dbReference type="Proteomes" id="UP000007015"/>
    </source>
</evidence>
<evidence type="ECO:0000313" key="16">
    <source>
        <dbReference type="EMBL" id="EEC68868.1"/>
    </source>
</evidence>
<dbReference type="Proteomes" id="UP000007015">
    <property type="component" value="Chromosome 12"/>
</dbReference>
<dbReference type="InterPro" id="IPR001841">
    <property type="entry name" value="Znf_RING"/>
</dbReference>
<keyword evidence="9" id="KW-0833">Ubl conjugation pathway</keyword>
<dbReference type="SUPFAM" id="SSF57850">
    <property type="entry name" value="RING/U-box"/>
    <property type="match status" value="1"/>
</dbReference>
<feature type="transmembrane region" description="Helical" evidence="14">
    <location>
        <begin position="12"/>
        <end position="36"/>
    </location>
</feature>
<dbReference type="InterPro" id="IPR053070">
    <property type="entry name" value="RING-type_E3_ubiquitin-ligase"/>
</dbReference>
<dbReference type="PANTHER" id="PTHR47035:SF3">
    <property type="entry name" value="OS11G0150450 PROTEIN"/>
    <property type="match status" value="1"/>
</dbReference>
<evidence type="ECO:0000259" key="15">
    <source>
        <dbReference type="PROSITE" id="PS50089"/>
    </source>
</evidence>
<dbReference type="Pfam" id="PF13639">
    <property type="entry name" value="zf-RING_2"/>
    <property type="match status" value="1"/>
</dbReference>
<keyword evidence="7" id="KW-0479">Metal-binding</keyword>
<comment type="pathway">
    <text evidence="3">Protein modification; protein ubiquitination.</text>
</comment>
<evidence type="ECO:0000256" key="13">
    <source>
        <dbReference type="PROSITE-ProRule" id="PRU00175"/>
    </source>
</evidence>
<protein>
    <recommendedName>
        <fullName evidence="4">RING-type E3 ubiquitin transferase</fullName>
        <ecNumber evidence="4">2.3.2.27</ecNumber>
    </recommendedName>
</protein>
<keyword evidence="5" id="KW-0808">Transferase</keyword>
<dbReference type="InterPro" id="IPR013083">
    <property type="entry name" value="Znf_RING/FYVE/PHD"/>
</dbReference>
<name>B8BM26_ORYSI</name>
<evidence type="ECO:0000256" key="4">
    <source>
        <dbReference type="ARBA" id="ARBA00012483"/>
    </source>
</evidence>
<proteinExistence type="predicted"/>
<dbReference type="HOGENOM" id="CLU_064836_0_0_1"/>
<dbReference type="AlphaFoldDB" id="B8BM26"/>
<gene>
    <name evidence="16" type="ORF">OsI_37472</name>
</gene>
<keyword evidence="12 14" id="KW-0472">Membrane</keyword>
<dbReference type="CDD" id="cd16461">
    <property type="entry name" value="RING-H2_EL5-like"/>
    <property type="match status" value="1"/>
</dbReference>
<feature type="domain" description="RING-type" evidence="15">
    <location>
        <begin position="109"/>
        <end position="151"/>
    </location>
</feature>
<keyword evidence="11 14" id="KW-1133">Transmembrane helix</keyword>
<dbReference type="EMBL" id="CM000137">
    <property type="protein sequence ID" value="EEC68868.1"/>
    <property type="molecule type" value="Genomic_DNA"/>
</dbReference>
<dbReference type="Gene3D" id="3.30.40.10">
    <property type="entry name" value="Zinc/RING finger domain, C3HC4 (zinc finger)"/>
    <property type="match status" value="1"/>
</dbReference>
<keyword evidence="17" id="KW-1185">Reference proteome</keyword>
<evidence type="ECO:0000256" key="11">
    <source>
        <dbReference type="ARBA" id="ARBA00022989"/>
    </source>
</evidence>
<sequence>MAAAGVSRSMVLTLLGFCVSVLFIVFVCSRLACALLRRRRGRARLRRASPLAVSGVLSIYVDRHGHHQPSSAAGAASGTGGLDPAAVAAFPTRAFSPGASSSASASTQCVVCLAEYEEKDVLRVLPYCGHGFHVACIDIWLMHHSTCPVCRISLCDYPDSKHTMSPVPSAVIIPLPPCSPEASRSDQCNCLFVGTGHSPRTSQVLRNEPDQVKLPVILETSTQGDPWIAVIARGLQWQKNSLYVCPRMDVGRSNHGSYNRSELCVLKASAAAMVLLPCCNSVCADHLCRNDSTKCSSVLPRKALVSFTVVHVCGGGGPRRSRILTHSALKMVASMVVIIALCEKAPKAGSFALFGHGGNQEPFAW</sequence>
<keyword evidence="6 14" id="KW-0812">Transmembrane</keyword>
<evidence type="ECO:0000256" key="14">
    <source>
        <dbReference type="SAM" id="Phobius"/>
    </source>
</evidence>
<evidence type="ECO:0000256" key="5">
    <source>
        <dbReference type="ARBA" id="ARBA00022679"/>
    </source>
</evidence>
<keyword evidence="8 13" id="KW-0863">Zinc-finger</keyword>
<organism evidence="16 17">
    <name type="scientific">Oryza sativa subsp. indica</name>
    <name type="common">Rice</name>
    <dbReference type="NCBI Taxonomy" id="39946"/>
    <lineage>
        <taxon>Eukaryota</taxon>
        <taxon>Viridiplantae</taxon>
        <taxon>Streptophyta</taxon>
        <taxon>Embryophyta</taxon>
        <taxon>Tracheophyta</taxon>
        <taxon>Spermatophyta</taxon>
        <taxon>Magnoliopsida</taxon>
        <taxon>Liliopsida</taxon>
        <taxon>Poales</taxon>
        <taxon>Poaceae</taxon>
        <taxon>BOP clade</taxon>
        <taxon>Oryzoideae</taxon>
        <taxon>Oryzeae</taxon>
        <taxon>Oryzinae</taxon>
        <taxon>Oryza</taxon>
        <taxon>Oryza sativa</taxon>
    </lineage>
</organism>
<reference evidence="16 17" key="1">
    <citation type="journal article" date="2005" name="PLoS Biol.">
        <title>The genomes of Oryza sativa: a history of duplications.</title>
        <authorList>
            <person name="Yu J."/>
            <person name="Wang J."/>
            <person name="Lin W."/>
            <person name="Li S."/>
            <person name="Li H."/>
            <person name="Zhou J."/>
            <person name="Ni P."/>
            <person name="Dong W."/>
            <person name="Hu S."/>
            <person name="Zeng C."/>
            <person name="Zhang J."/>
            <person name="Zhang Y."/>
            <person name="Li R."/>
            <person name="Xu Z."/>
            <person name="Li S."/>
            <person name="Li X."/>
            <person name="Zheng H."/>
            <person name="Cong L."/>
            <person name="Lin L."/>
            <person name="Yin J."/>
            <person name="Geng J."/>
            <person name="Li G."/>
            <person name="Shi J."/>
            <person name="Liu J."/>
            <person name="Lv H."/>
            <person name="Li J."/>
            <person name="Wang J."/>
            <person name="Deng Y."/>
            <person name="Ran L."/>
            <person name="Shi X."/>
            <person name="Wang X."/>
            <person name="Wu Q."/>
            <person name="Li C."/>
            <person name="Ren X."/>
            <person name="Wang J."/>
            <person name="Wang X."/>
            <person name="Li D."/>
            <person name="Liu D."/>
            <person name="Zhang X."/>
            <person name="Ji Z."/>
            <person name="Zhao W."/>
            <person name="Sun Y."/>
            <person name="Zhang Z."/>
            <person name="Bao J."/>
            <person name="Han Y."/>
            <person name="Dong L."/>
            <person name="Ji J."/>
            <person name="Chen P."/>
            <person name="Wu S."/>
            <person name="Liu J."/>
            <person name="Xiao Y."/>
            <person name="Bu D."/>
            <person name="Tan J."/>
            <person name="Yang L."/>
            <person name="Ye C."/>
            <person name="Zhang J."/>
            <person name="Xu J."/>
            <person name="Zhou Y."/>
            <person name="Yu Y."/>
            <person name="Zhang B."/>
            <person name="Zhuang S."/>
            <person name="Wei H."/>
            <person name="Liu B."/>
            <person name="Lei M."/>
            <person name="Yu H."/>
            <person name="Li Y."/>
            <person name="Xu H."/>
            <person name="Wei S."/>
            <person name="He X."/>
            <person name="Fang L."/>
            <person name="Zhang Z."/>
            <person name="Zhang Y."/>
            <person name="Huang X."/>
            <person name="Su Z."/>
            <person name="Tong W."/>
            <person name="Li J."/>
            <person name="Tong Z."/>
            <person name="Li S."/>
            <person name="Ye J."/>
            <person name="Wang L."/>
            <person name="Fang L."/>
            <person name="Lei T."/>
            <person name="Chen C."/>
            <person name="Chen H."/>
            <person name="Xu Z."/>
            <person name="Li H."/>
            <person name="Huang H."/>
            <person name="Zhang F."/>
            <person name="Xu H."/>
            <person name="Li N."/>
            <person name="Zhao C."/>
            <person name="Li S."/>
            <person name="Dong L."/>
            <person name="Huang Y."/>
            <person name="Li L."/>
            <person name="Xi Y."/>
            <person name="Qi Q."/>
            <person name="Li W."/>
            <person name="Zhang B."/>
            <person name="Hu W."/>
            <person name="Zhang Y."/>
            <person name="Tian X."/>
            <person name="Jiao Y."/>
            <person name="Liang X."/>
            <person name="Jin J."/>
            <person name="Gao L."/>
            <person name="Zheng W."/>
            <person name="Hao B."/>
            <person name="Liu S."/>
            <person name="Wang W."/>
            <person name="Yuan L."/>
            <person name="Cao M."/>
            <person name="McDermott J."/>
            <person name="Samudrala R."/>
            <person name="Wang J."/>
            <person name="Wong G.K."/>
            <person name="Yang H."/>
        </authorList>
    </citation>
    <scope>NUCLEOTIDE SEQUENCE [LARGE SCALE GENOMIC DNA]</scope>
    <source>
        <strain evidence="17">cv. 93-11</strain>
    </source>
</reference>
<evidence type="ECO:0000256" key="12">
    <source>
        <dbReference type="ARBA" id="ARBA00023136"/>
    </source>
</evidence>
<evidence type="ECO:0000256" key="10">
    <source>
        <dbReference type="ARBA" id="ARBA00022833"/>
    </source>
</evidence>
<dbReference type="GO" id="GO:0008270">
    <property type="term" value="F:zinc ion binding"/>
    <property type="evidence" value="ECO:0007669"/>
    <property type="project" value="UniProtKB-KW"/>
</dbReference>
<dbReference type="PANTHER" id="PTHR47035">
    <property type="entry name" value="OS11G0150450 PROTEIN"/>
    <property type="match status" value="1"/>
</dbReference>
<evidence type="ECO:0000256" key="3">
    <source>
        <dbReference type="ARBA" id="ARBA00004906"/>
    </source>
</evidence>
<evidence type="ECO:0000256" key="9">
    <source>
        <dbReference type="ARBA" id="ARBA00022786"/>
    </source>
</evidence>
<comment type="subcellular location">
    <subcellularLocation>
        <location evidence="2">Membrane</location>
        <topology evidence="2">Single-pass membrane protein</topology>
    </subcellularLocation>
</comment>
<evidence type="ECO:0000256" key="2">
    <source>
        <dbReference type="ARBA" id="ARBA00004167"/>
    </source>
</evidence>
<comment type="catalytic activity">
    <reaction evidence="1">
        <text>S-ubiquitinyl-[E2 ubiquitin-conjugating enzyme]-L-cysteine + [acceptor protein]-L-lysine = [E2 ubiquitin-conjugating enzyme]-L-cysteine + N(6)-ubiquitinyl-[acceptor protein]-L-lysine.</text>
        <dbReference type="EC" id="2.3.2.27"/>
    </reaction>
</comment>
<evidence type="ECO:0000256" key="6">
    <source>
        <dbReference type="ARBA" id="ARBA00022692"/>
    </source>
</evidence>
<accession>B8BM26</accession>
<dbReference type="EC" id="2.3.2.27" evidence="4"/>
<evidence type="ECO:0000256" key="1">
    <source>
        <dbReference type="ARBA" id="ARBA00000900"/>
    </source>
</evidence>
<dbReference type="GO" id="GO:0061630">
    <property type="term" value="F:ubiquitin protein ligase activity"/>
    <property type="evidence" value="ECO:0007669"/>
    <property type="project" value="UniProtKB-EC"/>
</dbReference>
<evidence type="ECO:0000256" key="7">
    <source>
        <dbReference type="ARBA" id="ARBA00022723"/>
    </source>
</evidence>
<evidence type="ECO:0000256" key="8">
    <source>
        <dbReference type="ARBA" id="ARBA00022771"/>
    </source>
</evidence>
<dbReference type="FunFam" id="3.30.40.10:FF:000187">
    <property type="entry name" value="E3 ubiquitin-protein ligase ATL6"/>
    <property type="match status" value="1"/>
</dbReference>
<keyword evidence="10" id="KW-0862">Zinc</keyword>
<dbReference type="Gramene" id="BGIOSGA036632-TA">
    <property type="protein sequence ID" value="BGIOSGA036632-PA"/>
    <property type="gene ID" value="BGIOSGA036632"/>
</dbReference>
<dbReference type="PROSITE" id="PS50089">
    <property type="entry name" value="ZF_RING_2"/>
    <property type="match status" value="1"/>
</dbReference>
<dbReference type="SMART" id="SM00184">
    <property type="entry name" value="RING"/>
    <property type="match status" value="1"/>
</dbReference>
<dbReference type="GO" id="GO:0016020">
    <property type="term" value="C:membrane"/>
    <property type="evidence" value="ECO:0007669"/>
    <property type="project" value="UniProtKB-SubCell"/>
</dbReference>